<dbReference type="RefSeq" id="WP_226384968.1">
    <property type="nucleotide sequence ID" value="NZ_JADCKA010000003.1"/>
</dbReference>
<comment type="caution">
    <text evidence="1">The sequence shown here is derived from an EMBL/GenBank/DDBJ whole genome shotgun (WGS) entry which is preliminary data.</text>
</comment>
<dbReference type="Pfam" id="PF11756">
    <property type="entry name" value="YgbA_NO"/>
    <property type="match status" value="1"/>
</dbReference>
<dbReference type="Proteomes" id="UP001516588">
    <property type="component" value="Unassembled WGS sequence"/>
</dbReference>
<accession>A0ABR9QWF5</accession>
<evidence type="ECO:0000313" key="1">
    <source>
        <dbReference type="EMBL" id="MBE5035213.1"/>
    </source>
</evidence>
<dbReference type="NCBIfam" id="NF007714">
    <property type="entry name" value="PRK10410.1-2"/>
    <property type="match status" value="1"/>
</dbReference>
<dbReference type="EMBL" id="JADCKA010000003">
    <property type="protein sequence ID" value="MBE5035213.1"/>
    <property type="molecule type" value="Genomic_DNA"/>
</dbReference>
<evidence type="ECO:0000313" key="2">
    <source>
        <dbReference type="Proteomes" id="UP001516588"/>
    </source>
</evidence>
<keyword evidence="2" id="KW-1185">Reference proteome</keyword>
<reference evidence="1 2" key="1">
    <citation type="submission" date="2020-10" db="EMBL/GenBank/DDBJ databases">
        <title>ChiBAC.</title>
        <authorList>
            <person name="Zenner C."/>
            <person name="Hitch T.C.A."/>
            <person name="Clavel T."/>
        </authorList>
    </citation>
    <scope>NUCLEOTIDE SEQUENCE [LARGE SCALE GENOMIC DNA]</scope>
    <source>
        <strain evidence="1 2">DSM 108706</strain>
    </source>
</reference>
<organism evidence="1 2">
    <name type="scientific">Gallibacter intestinalis</name>
    <dbReference type="NCBI Taxonomy" id="2779356"/>
    <lineage>
        <taxon>Bacteria</taxon>
        <taxon>Bacillati</taxon>
        <taxon>Bacillota</taxon>
        <taxon>Clostridia</taxon>
        <taxon>Eubacteriales</taxon>
        <taxon>Eubacteriaceae</taxon>
        <taxon>Gallibacter</taxon>
    </lineage>
</organism>
<sequence length="121" mass="14315">MSKPDAKREKEKRIIELMINLYCSGNHRKEQRGDKSRQGLCNECDDLLMYAKERIDKCPFAETKTFCSSCKVHCYKSQMREQIRRVMKYAGPRMMLYHPILAVKHVADTIKNKRRGKMLND</sequence>
<gene>
    <name evidence="1" type="ORF">INF20_02830</name>
</gene>
<protein>
    <submittedName>
        <fullName evidence="1">Nitrous oxide-stimulated promoter family protein</fullName>
    </submittedName>
</protein>
<name>A0ABR9QWF5_9FIRM</name>
<dbReference type="InterPro" id="IPR020483">
    <property type="entry name" value="Uncharacterised_YgbA"/>
</dbReference>
<proteinExistence type="predicted"/>